<dbReference type="AlphaFoldDB" id="A0A9X0QGC6"/>
<dbReference type="InterPro" id="IPR025944">
    <property type="entry name" value="Sigma_54_int_dom_CS"/>
</dbReference>
<dbReference type="SUPFAM" id="SSF46689">
    <property type="entry name" value="Homeodomain-like"/>
    <property type="match status" value="1"/>
</dbReference>
<keyword evidence="4" id="KW-0804">Transcription</keyword>
<feature type="domain" description="Sigma-54 factor interaction" evidence="5">
    <location>
        <begin position="1"/>
        <end position="211"/>
    </location>
</feature>
<dbReference type="Gene3D" id="1.10.8.60">
    <property type="match status" value="1"/>
</dbReference>
<dbReference type="Pfam" id="PF25601">
    <property type="entry name" value="AAA_lid_14"/>
    <property type="match status" value="1"/>
</dbReference>
<keyword evidence="7" id="KW-1185">Reference proteome</keyword>
<dbReference type="PANTHER" id="PTHR32071">
    <property type="entry name" value="TRANSCRIPTIONAL REGULATORY PROTEIN"/>
    <property type="match status" value="1"/>
</dbReference>
<dbReference type="Gene3D" id="3.40.50.300">
    <property type="entry name" value="P-loop containing nucleotide triphosphate hydrolases"/>
    <property type="match status" value="1"/>
</dbReference>
<dbReference type="Pfam" id="PF02954">
    <property type="entry name" value="HTH_8"/>
    <property type="match status" value="1"/>
</dbReference>
<accession>A0A9X0QGC6</accession>
<dbReference type="InterPro" id="IPR027417">
    <property type="entry name" value="P-loop_NTPase"/>
</dbReference>
<evidence type="ECO:0000259" key="5">
    <source>
        <dbReference type="PROSITE" id="PS50045"/>
    </source>
</evidence>
<dbReference type="InterPro" id="IPR009057">
    <property type="entry name" value="Homeodomain-like_sf"/>
</dbReference>
<evidence type="ECO:0000256" key="1">
    <source>
        <dbReference type="ARBA" id="ARBA00022741"/>
    </source>
</evidence>
<evidence type="ECO:0000313" key="6">
    <source>
        <dbReference type="EMBL" id="MBB5329971.1"/>
    </source>
</evidence>
<evidence type="ECO:0000256" key="4">
    <source>
        <dbReference type="ARBA" id="ARBA00023163"/>
    </source>
</evidence>
<dbReference type="InterPro" id="IPR003593">
    <property type="entry name" value="AAA+_ATPase"/>
</dbReference>
<dbReference type="Proteomes" id="UP000535182">
    <property type="component" value="Unassembled WGS sequence"/>
</dbReference>
<dbReference type="CDD" id="cd00009">
    <property type="entry name" value="AAA"/>
    <property type="match status" value="1"/>
</dbReference>
<dbReference type="GO" id="GO:0043565">
    <property type="term" value="F:sequence-specific DNA binding"/>
    <property type="evidence" value="ECO:0007669"/>
    <property type="project" value="InterPro"/>
</dbReference>
<evidence type="ECO:0000256" key="3">
    <source>
        <dbReference type="ARBA" id="ARBA00023015"/>
    </source>
</evidence>
<dbReference type="EMBL" id="JACHEB010000008">
    <property type="protein sequence ID" value="MBB5329971.1"/>
    <property type="molecule type" value="Genomic_DNA"/>
</dbReference>
<dbReference type="SUPFAM" id="SSF52540">
    <property type="entry name" value="P-loop containing nucleoside triphosphate hydrolases"/>
    <property type="match status" value="1"/>
</dbReference>
<dbReference type="PRINTS" id="PR01590">
    <property type="entry name" value="HTHFIS"/>
</dbReference>
<protein>
    <submittedName>
        <fullName evidence="6">Transcriptional regulator with PAS, ATPase and Fis domain</fullName>
    </submittedName>
</protein>
<dbReference type="PROSITE" id="PS50045">
    <property type="entry name" value="SIGMA54_INTERACT_4"/>
    <property type="match status" value="1"/>
</dbReference>
<keyword evidence="2" id="KW-0067">ATP-binding</keyword>
<dbReference type="FunFam" id="3.40.50.300:FF:000006">
    <property type="entry name" value="DNA-binding transcriptional regulator NtrC"/>
    <property type="match status" value="1"/>
</dbReference>
<gene>
    <name evidence="6" type="ORF">HDF14_003600</name>
</gene>
<dbReference type="SMART" id="SM00382">
    <property type="entry name" value="AAA"/>
    <property type="match status" value="1"/>
</dbReference>
<dbReference type="Pfam" id="PF00158">
    <property type="entry name" value="Sigma54_activat"/>
    <property type="match status" value="1"/>
</dbReference>
<keyword evidence="3" id="KW-0805">Transcription regulation</keyword>
<dbReference type="PROSITE" id="PS00688">
    <property type="entry name" value="SIGMA54_INTERACT_3"/>
    <property type="match status" value="1"/>
</dbReference>
<comment type="caution">
    <text evidence="6">The sequence shown here is derived from an EMBL/GenBank/DDBJ whole genome shotgun (WGS) entry which is preliminary data.</text>
</comment>
<dbReference type="InterPro" id="IPR002078">
    <property type="entry name" value="Sigma_54_int"/>
</dbReference>
<evidence type="ECO:0000256" key="2">
    <source>
        <dbReference type="ARBA" id="ARBA00022840"/>
    </source>
</evidence>
<evidence type="ECO:0000313" key="7">
    <source>
        <dbReference type="Proteomes" id="UP000535182"/>
    </source>
</evidence>
<proteinExistence type="predicted"/>
<sequence>MTEVPVLITGESGTGKELAARLLHDMSSRRAHNFLKVICPAIPQQLFESEFFGHEPGAFTGAKESRAGKCEQADKGTLFLDEIGELDLALQPKLLHALQDFRVARLGAVNERAIDIRLICATNRDIEAEVAKGAFRKDLFYRINVLRIQMPSLRERPSDVPILMNHFIQLYAGKFGGSPAPLSASLMKLLEEYQWPGNIRELENIAKRYVVLGTEEHILSLVRQPGELRPEVPDIIDLTTPLRVQTKQAVRHLEKKIILGVLEAHKWNRRKTARSLDISYRTLLYKIKEAGLPASHLANSHWTNLPFHDRH</sequence>
<keyword evidence="1" id="KW-0547">Nucleotide-binding</keyword>
<reference evidence="6 7" key="1">
    <citation type="submission" date="2020-08" db="EMBL/GenBank/DDBJ databases">
        <title>Genomic Encyclopedia of Type Strains, Phase IV (KMG-V): Genome sequencing to study the core and pangenomes of soil and plant-associated prokaryotes.</title>
        <authorList>
            <person name="Whitman W."/>
        </authorList>
    </citation>
    <scope>NUCLEOTIDE SEQUENCE [LARGE SCALE GENOMIC DNA]</scope>
    <source>
        <strain evidence="6 7">X5P2</strain>
    </source>
</reference>
<dbReference type="InterPro" id="IPR058031">
    <property type="entry name" value="AAA_lid_NorR"/>
</dbReference>
<organism evidence="6 7">
    <name type="scientific">Tunturiibacter gelidiferens</name>
    <dbReference type="NCBI Taxonomy" id="3069689"/>
    <lineage>
        <taxon>Bacteria</taxon>
        <taxon>Pseudomonadati</taxon>
        <taxon>Acidobacteriota</taxon>
        <taxon>Terriglobia</taxon>
        <taxon>Terriglobales</taxon>
        <taxon>Acidobacteriaceae</taxon>
        <taxon>Tunturiibacter</taxon>
    </lineage>
</organism>
<dbReference type="GO" id="GO:0005524">
    <property type="term" value="F:ATP binding"/>
    <property type="evidence" value="ECO:0007669"/>
    <property type="project" value="UniProtKB-KW"/>
</dbReference>
<dbReference type="Gene3D" id="1.10.10.60">
    <property type="entry name" value="Homeodomain-like"/>
    <property type="match status" value="1"/>
</dbReference>
<dbReference type="GO" id="GO:0006355">
    <property type="term" value="P:regulation of DNA-templated transcription"/>
    <property type="evidence" value="ECO:0007669"/>
    <property type="project" value="InterPro"/>
</dbReference>
<dbReference type="InterPro" id="IPR002197">
    <property type="entry name" value="HTH_Fis"/>
</dbReference>
<name>A0A9X0QGC6_9BACT</name>